<reference evidence="2" key="1">
    <citation type="journal article" date="2015" name="PLoS Genet.">
        <title>Genome Sequence and Transcriptome Analyses of Chrysochromulina tobin: Metabolic Tools for Enhanced Algal Fitness in the Prominent Order Prymnesiales (Haptophyceae).</title>
        <authorList>
            <person name="Hovde B.T."/>
            <person name="Deodato C.R."/>
            <person name="Hunsperger H.M."/>
            <person name="Ryken S.A."/>
            <person name="Yost W."/>
            <person name="Jha R.K."/>
            <person name="Patterson J."/>
            <person name="Monnat R.J. Jr."/>
            <person name="Barlow S.B."/>
            <person name="Starkenburg S.R."/>
            <person name="Cattolico R.A."/>
        </authorList>
    </citation>
    <scope>NUCLEOTIDE SEQUENCE</scope>
    <source>
        <strain evidence="2">CCMP291</strain>
    </source>
</reference>
<dbReference type="AlphaFoldDB" id="A0A0M0LPS9"/>
<protein>
    <submittedName>
        <fullName evidence="1">Uncharacterized protein</fullName>
    </submittedName>
</protein>
<evidence type="ECO:0000313" key="1">
    <source>
        <dbReference type="EMBL" id="KOO52743.1"/>
    </source>
</evidence>
<comment type="caution">
    <text evidence="1">The sequence shown here is derived from an EMBL/GenBank/DDBJ whole genome shotgun (WGS) entry which is preliminary data.</text>
</comment>
<feature type="non-terminal residue" evidence="1">
    <location>
        <position position="32"/>
    </location>
</feature>
<dbReference type="EMBL" id="JWZX01000519">
    <property type="protein sequence ID" value="KOO52743.1"/>
    <property type="molecule type" value="Genomic_DNA"/>
</dbReference>
<evidence type="ECO:0000313" key="2">
    <source>
        <dbReference type="Proteomes" id="UP000037460"/>
    </source>
</evidence>
<gene>
    <name evidence="1" type="ORF">Ctob_016429</name>
</gene>
<organism evidence="1 2">
    <name type="scientific">Chrysochromulina tobinii</name>
    <dbReference type="NCBI Taxonomy" id="1460289"/>
    <lineage>
        <taxon>Eukaryota</taxon>
        <taxon>Haptista</taxon>
        <taxon>Haptophyta</taxon>
        <taxon>Prymnesiophyceae</taxon>
        <taxon>Prymnesiales</taxon>
        <taxon>Chrysochromulinaceae</taxon>
        <taxon>Chrysochromulina</taxon>
    </lineage>
</organism>
<sequence length="32" mass="3478">MGEAMALMRSVFTRGPLPHAVLVKSISSFSEK</sequence>
<dbReference type="Proteomes" id="UP000037460">
    <property type="component" value="Unassembled WGS sequence"/>
</dbReference>
<keyword evidence="2" id="KW-1185">Reference proteome</keyword>
<accession>A0A0M0LPS9</accession>
<name>A0A0M0LPS9_9EUKA</name>
<proteinExistence type="predicted"/>